<organism evidence="1 2">
    <name type="scientific">Xenopus laevis</name>
    <name type="common">African clawed frog</name>
    <dbReference type="NCBI Taxonomy" id="8355"/>
    <lineage>
        <taxon>Eukaryota</taxon>
        <taxon>Metazoa</taxon>
        <taxon>Chordata</taxon>
        <taxon>Craniata</taxon>
        <taxon>Vertebrata</taxon>
        <taxon>Euteleostomi</taxon>
        <taxon>Amphibia</taxon>
        <taxon>Batrachia</taxon>
        <taxon>Anura</taxon>
        <taxon>Pipoidea</taxon>
        <taxon>Pipidae</taxon>
        <taxon>Xenopodinae</taxon>
        <taxon>Xenopus</taxon>
        <taxon>Xenopus</taxon>
    </lineage>
</organism>
<proteinExistence type="predicted"/>
<name>A0A974HYN7_XENLA</name>
<gene>
    <name evidence="1" type="ORF">XELAEV_18012713mg</name>
</gene>
<reference evidence="2" key="1">
    <citation type="journal article" date="2016" name="Nature">
        <title>Genome evolution in the allotetraploid frog Xenopus laevis.</title>
        <authorList>
            <person name="Session A.M."/>
            <person name="Uno Y."/>
            <person name="Kwon T."/>
            <person name="Chapman J.A."/>
            <person name="Toyoda A."/>
            <person name="Takahashi S."/>
            <person name="Fukui A."/>
            <person name="Hikosaka A."/>
            <person name="Suzuki A."/>
            <person name="Kondo M."/>
            <person name="van Heeringen S.J."/>
            <person name="Quigley I."/>
            <person name="Heinz S."/>
            <person name="Ogino H."/>
            <person name="Ochi H."/>
            <person name="Hellsten U."/>
            <person name="Lyons J.B."/>
            <person name="Simakov O."/>
            <person name="Putnam N."/>
            <person name="Stites J."/>
            <person name="Kuroki Y."/>
            <person name="Tanaka T."/>
            <person name="Michiue T."/>
            <person name="Watanabe M."/>
            <person name="Bogdanovic O."/>
            <person name="Lister R."/>
            <person name="Georgiou G."/>
            <person name="Paranjpe S.S."/>
            <person name="van Kruijsbergen I."/>
            <person name="Shu S."/>
            <person name="Carlson J."/>
            <person name="Kinoshita T."/>
            <person name="Ohta Y."/>
            <person name="Mawaribuchi S."/>
            <person name="Jenkins J."/>
            <person name="Grimwood J."/>
            <person name="Schmutz J."/>
            <person name="Mitros T."/>
            <person name="Mozaffari S.V."/>
            <person name="Suzuki Y."/>
            <person name="Haramoto Y."/>
            <person name="Yamamoto T.S."/>
            <person name="Takagi C."/>
            <person name="Heald R."/>
            <person name="Miller K."/>
            <person name="Haudenschild C."/>
            <person name="Kitzman J."/>
            <person name="Nakayama T."/>
            <person name="Izutsu Y."/>
            <person name="Robert J."/>
            <person name="Fortriede J."/>
            <person name="Burns K."/>
            <person name="Lotay V."/>
            <person name="Karimi K."/>
            <person name="Yasuoka Y."/>
            <person name="Dichmann D.S."/>
            <person name="Flajnik M.F."/>
            <person name="Houston D.W."/>
            <person name="Shendure J."/>
            <person name="DuPasquier L."/>
            <person name="Vize P.D."/>
            <person name="Zorn A.M."/>
            <person name="Ito M."/>
            <person name="Marcotte E.M."/>
            <person name="Wallingford J.B."/>
            <person name="Ito Y."/>
            <person name="Asashima M."/>
            <person name="Ueno N."/>
            <person name="Matsuda Y."/>
            <person name="Veenstra G.J."/>
            <person name="Fujiyama A."/>
            <person name="Harland R.M."/>
            <person name="Taira M."/>
            <person name="Rokhsar D.S."/>
        </authorList>
    </citation>
    <scope>NUCLEOTIDE SEQUENCE [LARGE SCALE GENOMIC DNA]</scope>
    <source>
        <strain evidence="2">J</strain>
    </source>
</reference>
<sequence>MLINLAKKKVKTICRYSNQSNSLSNYKGNSIKCTCIHDFLLATCLNINLRREKNKKSFLIQILHQCKQNISLKG</sequence>
<dbReference type="AlphaFoldDB" id="A0A974HYN7"/>
<dbReference type="EMBL" id="CM004468">
    <property type="protein sequence ID" value="OCT95028.1"/>
    <property type="molecule type" value="Genomic_DNA"/>
</dbReference>
<evidence type="ECO:0000313" key="1">
    <source>
        <dbReference type="EMBL" id="OCT95028.1"/>
    </source>
</evidence>
<dbReference type="Proteomes" id="UP000694892">
    <property type="component" value="Chromosome 2L"/>
</dbReference>
<evidence type="ECO:0000313" key="2">
    <source>
        <dbReference type="Proteomes" id="UP000694892"/>
    </source>
</evidence>
<protein>
    <submittedName>
        <fullName evidence="1">Uncharacterized protein</fullName>
    </submittedName>
</protein>
<accession>A0A974HYN7</accession>